<evidence type="ECO:0000313" key="4">
    <source>
        <dbReference type="Proteomes" id="UP000289238"/>
    </source>
</evidence>
<organism evidence="3 4">
    <name type="scientific">Leeuwenhoekiella aequorea</name>
    <dbReference type="NCBI Taxonomy" id="283736"/>
    <lineage>
        <taxon>Bacteria</taxon>
        <taxon>Pseudomonadati</taxon>
        <taxon>Bacteroidota</taxon>
        <taxon>Flavobacteriia</taxon>
        <taxon>Flavobacteriales</taxon>
        <taxon>Flavobacteriaceae</taxon>
        <taxon>Leeuwenhoekiella</taxon>
    </lineage>
</organism>
<keyword evidence="4" id="KW-1185">Reference proteome</keyword>
<protein>
    <submittedName>
        <fullName evidence="3">Beta-lactamase class C</fullName>
    </submittedName>
</protein>
<accession>A0A4Q0PF17</accession>
<dbReference type="SUPFAM" id="SSF56601">
    <property type="entry name" value="beta-lactamase/transpeptidase-like"/>
    <property type="match status" value="1"/>
</dbReference>
<dbReference type="InterPro" id="IPR012338">
    <property type="entry name" value="Beta-lactam/transpept-like"/>
</dbReference>
<dbReference type="AlphaFoldDB" id="A0A4Q0PF17"/>
<evidence type="ECO:0000259" key="2">
    <source>
        <dbReference type="Pfam" id="PF00144"/>
    </source>
</evidence>
<dbReference type="InterPro" id="IPR001466">
    <property type="entry name" value="Beta-lactam-related"/>
</dbReference>
<dbReference type="Proteomes" id="UP000289238">
    <property type="component" value="Unassembled WGS sequence"/>
</dbReference>
<evidence type="ECO:0000256" key="1">
    <source>
        <dbReference type="ARBA" id="ARBA00038473"/>
    </source>
</evidence>
<evidence type="ECO:0000313" key="3">
    <source>
        <dbReference type="EMBL" id="RXG24739.1"/>
    </source>
</evidence>
<sequence length="428" mass="48056">MVIKSKFLLFITILGLLIYVSLTAWGVESNTHLESTSINDAINQANKKEEVSLHLLRKEILIKHLEAYFQDALDAHLIIGAGVSIVSGDSVLFNGGFGRRNSTLNERVNAQTVFRLGSLSKGFTGVLAGIEVHNGNLNWEDKLAEAIPQFHLKDKENEEAITLSTILSHTTGVPYHCYTNLVEAGLSMSQIAERFDIIKSTSKPGQLYSYQNAMFALSGEMLQIATGDNMHELLQNRIFNPLDMQFASTDYDALVGGTNYAYPHKNTAQGFKPIPVNKKYYNAIPAGGINASPEDMSKWMRFLLGYNESVLSKTNLQTIFTPQIEMIEARKYYQRWEGHLKSSYAYGWRIHEFKDSATEKKTTMIHHGGSVNNYRNEIALYPEEELGICILFNSMTPLATSVIPDVHKIVRKVMQQSLADFERNAECL</sequence>
<dbReference type="PANTHER" id="PTHR22935">
    <property type="entry name" value="PENICILLIN-BINDING PROTEIN"/>
    <property type="match status" value="1"/>
</dbReference>
<dbReference type="Gene3D" id="3.40.710.10">
    <property type="entry name" value="DD-peptidase/beta-lactamase superfamily"/>
    <property type="match status" value="1"/>
</dbReference>
<feature type="domain" description="Beta-lactamase-related" evidence="2">
    <location>
        <begin position="66"/>
        <end position="398"/>
    </location>
</feature>
<dbReference type="PANTHER" id="PTHR22935:SF95">
    <property type="entry name" value="BETA-LACTAMASE-LIKE 1-RELATED"/>
    <property type="match status" value="1"/>
</dbReference>
<name>A0A4Q0PF17_9FLAO</name>
<reference evidence="3 4" key="1">
    <citation type="submission" date="2018-07" db="EMBL/GenBank/DDBJ databases">
        <title>Leeuwenhoekiella genomics.</title>
        <authorList>
            <person name="Tahon G."/>
            <person name="Willems A."/>
        </authorList>
    </citation>
    <scope>NUCLEOTIDE SEQUENCE [LARGE SCALE GENOMIC DNA]</scope>
    <source>
        <strain evidence="3 4">LMG 22550</strain>
    </source>
</reference>
<gene>
    <name evidence="3" type="ORF">DSM00_534</name>
</gene>
<dbReference type="InterPro" id="IPR051478">
    <property type="entry name" value="Beta-lactamase-like_AB/R"/>
</dbReference>
<dbReference type="Pfam" id="PF00144">
    <property type="entry name" value="Beta-lactamase"/>
    <property type="match status" value="1"/>
</dbReference>
<dbReference type="EMBL" id="QOVM01000001">
    <property type="protein sequence ID" value="RXG24739.1"/>
    <property type="molecule type" value="Genomic_DNA"/>
</dbReference>
<comment type="caution">
    <text evidence="3">The sequence shown here is derived from an EMBL/GenBank/DDBJ whole genome shotgun (WGS) entry which is preliminary data.</text>
</comment>
<comment type="similarity">
    <text evidence="1">Belongs to the beta-lactamase family.</text>
</comment>
<proteinExistence type="inferred from homology"/>